<dbReference type="GO" id="GO:0004376">
    <property type="term" value="F:GPI mannosyltransferase activity"/>
    <property type="evidence" value="ECO:0007669"/>
    <property type="project" value="InterPro"/>
</dbReference>
<dbReference type="AlphaFoldDB" id="A0A9N9BTM8"/>
<keyword evidence="10 12" id="KW-1133">Transmembrane helix</keyword>
<accession>A0A9N9BTM8</accession>
<dbReference type="GO" id="GO:0000009">
    <property type="term" value="F:alpha-1,6-mannosyltransferase activity"/>
    <property type="evidence" value="ECO:0007669"/>
    <property type="project" value="InterPro"/>
</dbReference>
<evidence type="ECO:0000256" key="3">
    <source>
        <dbReference type="ARBA" id="ARBA00008698"/>
    </source>
</evidence>
<dbReference type="GO" id="GO:0006506">
    <property type="term" value="P:GPI anchor biosynthetic process"/>
    <property type="evidence" value="ECO:0007669"/>
    <property type="project" value="UniProtKB-KW"/>
</dbReference>
<sequence length="448" mass="52195">MKPQETHFSKISRNALLTITLLAITSRLLTWFIAFISTLIIDDYDSSVDTILLTESELPTLIQTIFNRIFRVFLRWDSFYFLHIAEEGYVFEQANAFFPFYPLLIRGLGNSVLISNISFVLASMNLYKLSIKLFHDEKFAFITAIFYIITPSCVFMSAMYTESLFAYLGFLGMIFYVEKKYWKSAIVWSIASFTRSNGIVFIGFFVYELLIKEIMRMDLKEHYWNCGFLRYYEIKQIPNFVLASPMIILSLFGIYKYARYDLKRILSLNLISGNLDCSPYFSTSILPFIYLWAILLLYVITSMHIQVITRFFSSQPTVYWFASHLFINSLTKNYKKVDDESSICTSCLKKKKMNVGIYSKEEGNYETGDEKGEKENSNNCNKFEGGDVRCLKNERCSICLNEREDKHDEEESDRSSVCIIGLSTPAREFIESIESRSMDEISFLWNPC</sequence>
<evidence type="ECO:0000256" key="4">
    <source>
        <dbReference type="ARBA" id="ARBA00013795"/>
    </source>
</evidence>
<feature type="transmembrane region" description="Helical" evidence="12">
    <location>
        <begin position="181"/>
        <end position="207"/>
    </location>
</feature>
<keyword evidence="9 12" id="KW-0256">Endoplasmic reticulum</keyword>
<feature type="transmembrane region" description="Helical" evidence="12">
    <location>
        <begin position="139"/>
        <end position="161"/>
    </location>
</feature>
<dbReference type="PANTHER" id="PTHR12468:SF2">
    <property type="entry name" value="GPI MANNOSYLTRANSFERASE 2"/>
    <property type="match status" value="1"/>
</dbReference>
<organism evidence="13 14">
    <name type="scientific">Diversispora eburnea</name>
    <dbReference type="NCBI Taxonomy" id="1213867"/>
    <lineage>
        <taxon>Eukaryota</taxon>
        <taxon>Fungi</taxon>
        <taxon>Fungi incertae sedis</taxon>
        <taxon>Mucoromycota</taxon>
        <taxon>Glomeromycotina</taxon>
        <taxon>Glomeromycetes</taxon>
        <taxon>Diversisporales</taxon>
        <taxon>Diversisporaceae</taxon>
        <taxon>Diversispora</taxon>
    </lineage>
</organism>
<dbReference type="EMBL" id="CAJVPK010001223">
    <property type="protein sequence ID" value="CAG8577406.1"/>
    <property type="molecule type" value="Genomic_DNA"/>
</dbReference>
<dbReference type="Proteomes" id="UP000789706">
    <property type="component" value="Unassembled WGS sequence"/>
</dbReference>
<evidence type="ECO:0000256" key="2">
    <source>
        <dbReference type="ARBA" id="ARBA00004687"/>
    </source>
</evidence>
<evidence type="ECO:0000256" key="5">
    <source>
        <dbReference type="ARBA" id="ARBA00022502"/>
    </source>
</evidence>
<comment type="similarity">
    <text evidence="3 12">Belongs to the PIGV family.</text>
</comment>
<feature type="transmembrane region" description="Helical" evidence="12">
    <location>
        <begin position="240"/>
        <end position="258"/>
    </location>
</feature>
<dbReference type="GO" id="GO:0031501">
    <property type="term" value="C:mannosyltransferase complex"/>
    <property type="evidence" value="ECO:0007669"/>
    <property type="project" value="TreeGrafter"/>
</dbReference>
<feature type="transmembrane region" description="Helical" evidence="12">
    <location>
        <begin position="108"/>
        <end position="127"/>
    </location>
</feature>
<comment type="subcellular location">
    <subcellularLocation>
        <location evidence="1 12">Endoplasmic reticulum membrane</location>
        <topology evidence="1 12">Multi-pass membrane protein</topology>
    </subcellularLocation>
</comment>
<comment type="caution">
    <text evidence="12">Lacks conserved residue(s) required for the propagation of feature annotation.</text>
</comment>
<keyword evidence="6 12" id="KW-0328">Glycosyltransferase</keyword>
<evidence type="ECO:0000256" key="7">
    <source>
        <dbReference type="ARBA" id="ARBA00022679"/>
    </source>
</evidence>
<evidence type="ECO:0000256" key="6">
    <source>
        <dbReference type="ARBA" id="ARBA00022676"/>
    </source>
</evidence>
<feature type="non-terminal residue" evidence="13">
    <location>
        <position position="1"/>
    </location>
</feature>
<evidence type="ECO:0000256" key="10">
    <source>
        <dbReference type="ARBA" id="ARBA00022989"/>
    </source>
</evidence>
<dbReference type="PANTHER" id="PTHR12468">
    <property type="entry name" value="GPI MANNOSYLTRANSFERASE 2"/>
    <property type="match status" value="1"/>
</dbReference>
<evidence type="ECO:0000256" key="11">
    <source>
        <dbReference type="ARBA" id="ARBA00023136"/>
    </source>
</evidence>
<evidence type="ECO:0000256" key="1">
    <source>
        <dbReference type="ARBA" id="ARBA00004477"/>
    </source>
</evidence>
<keyword evidence="11 12" id="KW-0472">Membrane</keyword>
<dbReference type="OrthoDB" id="10252502at2759"/>
<keyword evidence="5 12" id="KW-0337">GPI-anchor biosynthesis</keyword>
<dbReference type="Pfam" id="PF04188">
    <property type="entry name" value="Mannosyl_trans2"/>
    <property type="match status" value="2"/>
</dbReference>
<keyword evidence="8 12" id="KW-0812">Transmembrane</keyword>
<protein>
    <recommendedName>
        <fullName evidence="4 12">GPI mannosyltransferase 2</fullName>
        <ecNumber evidence="12">2.4.1.-</ecNumber>
    </recommendedName>
</protein>
<evidence type="ECO:0000256" key="9">
    <source>
        <dbReference type="ARBA" id="ARBA00022824"/>
    </source>
</evidence>
<feature type="transmembrane region" description="Helical" evidence="12">
    <location>
        <begin position="21"/>
        <end position="41"/>
    </location>
</feature>
<dbReference type="EC" id="2.4.1.-" evidence="12"/>
<keyword evidence="7 12" id="KW-0808">Transferase</keyword>
<evidence type="ECO:0000313" key="14">
    <source>
        <dbReference type="Proteomes" id="UP000789706"/>
    </source>
</evidence>
<comment type="caution">
    <text evidence="13">The sequence shown here is derived from an EMBL/GenBank/DDBJ whole genome shotgun (WGS) entry which is preliminary data.</text>
</comment>
<proteinExistence type="inferred from homology"/>
<gene>
    <name evidence="13" type="ORF">DEBURN_LOCUS8398</name>
</gene>
<name>A0A9N9BTM8_9GLOM</name>
<comment type="function">
    <text evidence="12">Mannosyltransferase involved in glycosylphosphatidylinositol-anchor biosynthesis.</text>
</comment>
<reference evidence="13" key="1">
    <citation type="submission" date="2021-06" db="EMBL/GenBank/DDBJ databases">
        <authorList>
            <person name="Kallberg Y."/>
            <person name="Tangrot J."/>
            <person name="Rosling A."/>
        </authorList>
    </citation>
    <scope>NUCLEOTIDE SEQUENCE</scope>
    <source>
        <strain evidence="13">AZ414A</strain>
    </source>
</reference>
<feature type="transmembrane region" description="Helical" evidence="12">
    <location>
        <begin position="278"/>
        <end position="300"/>
    </location>
</feature>
<dbReference type="InterPro" id="IPR007315">
    <property type="entry name" value="PIG-V/Gpi18"/>
</dbReference>
<evidence type="ECO:0000256" key="12">
    <source>
        <dbReference type="RuleBase" id="RU363112"/>
    </source>
</evidence>
<keyword evidence="14" id="KW-1185">Reference proteome</keyword>
<comment type="pathway">
    <text evidence="2 12">Glycolipid biosynthesis; glycosylphosphatidylinositol-anchor biosynthesis.</text>
</comment>
<dbReference type="GO" id="GO:0005789">
    <property type="term" value="C:endoplasmic reticulum membrane"/>
    <property type="evidence" value="ECO:0007669"/>
    <property type="project" value="UniProtKB-SubCell"/>
</dbReference>
<evidence type="ECO:0000256" key="8">
    <source>
        <dbReference type="ARBA" id="ARBA00022692"/>
    </source>
</evidence>
<evidence type="ECO:0000313" key="13">
    <source>
        <dbReference type="EMBL" id="CAG8577406.1"/>
    </source>
</evidence>